<keyword evidence="6" id="KW-0624">Polysaccharide degradation</keyword>
<comment type="catalytic activity">
    <reaction evidence="1">
        <text>Random endo-hydrolysis of N-acetyl-beta-D-glucosaminide (1-&gt;4)-beta-linkages in chitin and chitodextrins.</text>
        <dbReference type="EC" id="3.2.1.14"/>
    </reaction>
</comment>
<dbReference type="InterPro" id="IPR001579">
    <property type="entry name" value="Glyco_hydro_18_chit_AS"/>
</dbReference>
<evidence type="ECO:0000256" key="5">
    <source>
        <dbReference type="ARBA" id="ARBA00023295"/>
    </source>
</evidence>
<keyword evidence="4" id="KW-0119">Carbohydrate metabolism</keyword>
<dbReference type="InterPro" id="IPR001223">
    <property type="entry name" value="Glyco_hydro18_cat"/>
</dbReference>
<keyword evidence="9" id="KW-0732">Signal</keyword>
<protein>
    <submittedName>
        <fullName evidence="11">Glycoside hydrolase family 18 protein</fullName>
    </submittedName>
</protein>
<keyword evidence="3" id="KW-0146">Chitin degradation</keyword>
<dbReference type="Gene3D" id="3.20.20.80">
    <property type="entry name" value="Glycosidases"/>
    <property type="match status" value="1"/>
</dbReference>
<organism evidence="11 12">
    <name type="scientific">Mycena maculata</name>
    <dbReference type="NCBI Taxonomy" id="230809"/>
    <lineage>
        <taxon>Eukaryota</taxon>
        <taxon>Fungi</taxon>
        <taxon>Dikarya</taxon>
        <taxon>Basidiomycota</taxon>
        <taxon>Agaricomycotina</taxon>
        <taxon>Agaricomycetes</taxon>
        <taxon>Agaricomycetidae</taxon>
        <taxon>Agaricales</taxon>
        <taxon>Marasmiineae</taxon>
        <taxon>Mycenaceae</taxon>
        <taxon>Mycena</taxon>
    </lineage>
</organism>
<reference evidence="11" key="1">
    <citation type="submission" date="2023-03" db="EMBL/GenBank/DDBJ databases">
        <title>Massive genome expansion in bonnet fungi (Mycena s.s.) driven by repeated elements and novel gene families across ecological guilds.</title>
        <authorList>
            <consortium name="Lawrence Berkeley National Laboratory"/>
            <person name="Harder C.B."/>
            <person name="Miyauchi S."/>
            <person name="Viragh M."/>
            <person name="Kuo A."/>
            <person name="Thoen E."/>
            <person name="Andreopoulos B."/>
            <person name="Lu D."/>
            <person name="Skrede I."/>
            <person name="Drula E."/>
            <person name="Henrissat B."/>
            <person name="Morin E."/>
            <person name="Kohler A."/>
            <person name="Barry K."/>
            <person name="LaButti K."/>
            <person name="Morin E."/>
            <person name="Salamov A."/>
            <person name="Lipzen A."/>
            <person name="Mereny Z."/>
            <person name="Hegedus B."/>
            <person name="Baldrian P."/>
            <person name="Stursova M."/>
            <person name="Weitz H."/>
            <person name="Taylor A."/>
            <person name="Grigoriev I.V."/>
            <person name="Nagy L.G."/>
            <person name="Martin F."/>
            <person name="Kauserud H."/>
        </authorList>
    </citation>
    <scope>NUCLEOTIDE SEQUENCE</scope>
    <source>
        <strain evidence="11">CBHHK188m</strain>
    </source>
</reference>
<dbReference type="PROSITE" id="PS01095">
    <property type="entry name" value="GH18_1"/>
    <property type="match status" value="1"/>
</dbReference>
<proteinExistence type="inferred from homology"/>
<feature type="domain" description="GH18" evidence="10">
    <location>
        <begin position="48"/>
        <end position="333"/>
    </location>
</feature>
<comment type="caution">
    <text evidence="11">The sequence shown here is derived from an EMBL/GenBank/DDBJ whole genome shotgun (WGS) entry which is preliminary data.</text>
</comment>
<evidence type="ECO:0000256" key="2">
    <source>
        <dbReference type="ARBA" id="ARBA00022801"/>
    </source>
</evidence>
<evidence type="ECO:0000313" key="11">
    <source>
        <dbReference type="EMBL" id="KAJ7728956.1"/>
    </source>
</evidence>
<dbReference type="GO" id="GO:0008843">
    <property type="term" value="F:endochitinase activity"/>
    <property type="evidence" value="ECO:0007669"/>
    <property type="project" value="UniProtKB-EC"/>
</dbReference>
<evidence type="ECO:0000256" key="1">
    <source>
        <dbReference type="ARBA" id="ARBA00000822"/>
    </source>
</evidence>
<dbReference type="Pfam" id="PF00704">
    <property type="entry name" value="Glyco_hydro_18"/>
    <property type="match status" value="1"/>
</dbReference>
<dbReference type="SUPFAM" id="SSF51445">
    <property type="entry name" value="(Trans)glycosidases"/>
    <property type="match status" value="1"/>
</dbReference>
<name>A0AAD7HV14_9AGAR</name>
<evidence type="ECO:0000256" key="7">
    <source>
        <dbReference type="RuleBase" id="RU000489"/>
    </source>
</evidence>
<feature type="signal peptide" evidence="9">
    <location>
        <begin position="1"/>
        <end position="24"/>
    </location>
</feature>
<dbReference type="PROSITE" id="PS51910">
    <property type="entry name" value="GH18_2"/>
    <property type="match status" value="1"/>
</dbReference>
<evidence type="ECO:0000259" key="10">
    <source>
        <dbReference type="PROSITE" id="PS51910"/>
    </source>
</evidence>
<evidence type="ECO:0000256" key="3">
    <source>
        <dbReference type="ARBA" id="ARBA00023024"/>
    </source>
</evidence>
<dbReference type="EMBL" id="JARJLG010000201">
    <property type="protein sequence ID" value="KAJ7728956.1"/>
    <property type="molecule type" value="Genomic_DNA"/>
</dbReference>
<evidence type="ECO:0000313" key="12">
    <source>
        <dbReference type="Proteomes" id="UP001215280"/>
    </source>
</evidence>
<keyword evidence="12" id="KW-1185">Reference proteome</keyword>
<gene>
    <name evidence="11" type="ORF">DFH07DRAFT_998507</name>
</gene>
<sequence>MVFFQLDRLAAVASAFLAFSLVSGVPTNGTALNDVAREGGDILPRQTSLSSPYWVIYGDAYVPGTTGPPPLSDITGYNVFILGFYLVEGPWDKVYEWANYYTASQRAAVKAQLAAAGVKLLISAFGSDDQPSTSGVDPVTMATTIANFVVEYNLDGVDVDYEDFPSFDSGTGAGEDWLISFTTQLRTILPVGQYIVTHAPVAPWFSPGIWGGGGYLAVNTAVGNLIDWYNVQFYNQGTTEYTTCAGLITESSTTWPGSALLQISASGVPLDKLVVGKPATTSDATNGFIAAATLAGCLVTAKDAGWTGGAMVWEYPDATTAWISTVRSETWPV</sequence>
<evidence type="ECO:0000256" key="6">
    <source>
        <dbReference type="ARBA" id="ARBA00023326"/>
    </source>
</evidence>
<keyword evidence="2 7" id="KW-0378">Hydrolase</keyword>
<comment type="similarity">
    <text evidence="8">Belongs to the glycosyl hydrolase 18 family.</text>
</comment>
<evidence type="ECO:0000256" key="4">
    <source>
        <dbReference type="ARBA" id="ARBA00023277"/>
    </source>
</evidence>
<accession>A0AAD7HV14</accession>
<evidence type="ECO:0000256" key="8">
    <source>
        <dbReference type="RuleBase" id="RU004453"/>
    </source>
</evidence>
<evidence type="ECO:0000256" key="9">
    <source>
        <dbReference type="SAM" id="SignalP"/>
    </source>
</evidence>
<dbReference type="AlphaFoldDB" id="A0AAD7HV14"/>
<dbReference type="CDD" id="cd00598">
    <property type="entry name" value="GH18_chitinase-like"/>
    <property type="match status" value="1"/>
</dbReference>
<keyword evidence="5 7" id="KW-0326">Glycosidase</keyword>
<dbReference type="InterPro" id="IPR017853">
    <property type="entry name" value="GH"/>
</dbReference>
<feature type="chain" id="PRO_5041919678" evidence="9">
    <location>
        <begin position="25"/>
        <end position="333"/>
    </location>
</feature>
<dbReference type="Proteomes" id="UP001215280">
    <property type="component" value="Unassembled WGS sequence"/>
</dbReference>
<dbReference type="GO" id="GO:0006032">
    <property type="term" value="P:chitin catabolic process"/>
    <property type="evidence" value="ECO:0007669"/>
    <property type="project" value="UniProtKB-KW"/>
</dbReference>
<dbReference type="GO" id="GO:0000272">
    <property type="term" value="P:polysaccharide catabolic process"/>
    <property type="evidence" value="ECO:0007669"/>
    <property type="project" value="UniProtKB-KW"/>
</dbReference>